<dbReference type="PANTHER" id="PTHR20854">
    <property type="entry name" value="INOSITOL MONOPHOSPHATASE"/>
    <property type="match status" value="1"/>
</dbReference>
<dbReference type="GO" id="GO:0046872">
    <property type="term" value="F:metal ion binding"/>
    <property type="evidence" value="ECO:0007669"/>
    <property type="project" value="UniProtKB-KW"/>
</dbReference>
<evidence type="ECO:0008006" key="5">
    <source>
        <dbReference type="Google" id="ProtNLM"/>
    </source>
</evidence>
<organism evidence="4">
    <name type="scientific">marine sediment metagenome</name>
    <dbReference type="NCBI Taxonomy" id="412755"/>
    <lineage>
        <taxon>unclassified sequences</taxon>
        <taxon>metagenomes</taxon>
        <taxon>ecological metagenomes</taxon>
    </lineage>
</organism>
<keyword evidence="3" id="KW-0460">Magnesium</keyword>
<proteinExistence type="predicted"/>
<evidence type="ECO:0000256" key="3">
    <source>
        <dbReference type="ARBA" id="ARBA00022842"/>
    </source>
</evidence>
<evidence type="ECO:0000256" key="1">
    <source>
        <dbReference type="ARBA" id="ARBA00022723"/>
    </source>
</evidence>
<feature type="non-terminal residue" evidence="4">
    <location>
        <position position="208"/>
    </location>
</feature>
<dbReference type="Gene3D" id="3.30.540.10">
    <property type="entry name" value="Fructose-1,6-Bisphosphatase, subunit A, domain 1"/>
    <property type="match status" value="1"/>
</dbReference>
<dbReference type="CDD" id="cd01638">
    <property type="entry name" value="CysQ"/>
    <property type="match status" value="1"/>
</dbReference>
<dbReference type="Gene3D" id="3.40.190.80">
    <property type="match status" value="1"/>
</dbReference>
<keyword evidence="2" id="KW-0378">Hydrolase</keyword>
<dbReference type="PRINTS" id="PR00377">
    <property type="entry name" value="IMPHPHTASES"/>
</dbReference>
<keyword evidence="1" id="KW-0479">Metal-binding</keyword>
<evidence type="ECO:0000313" key="4">
    <source>
        <dbReference type="EMBL" id="KKL07167.1"/>
    </source>
</evidence>
<evidence type="ECO:0000256" key="2">
    <source>
        <dbReference type="ARBA" id="ARBA00022801"/>
    </source>
</evidence>
<accession>A0A0F9B058</accession>
<dbReference type="GO" id="GO:0007165">
    <property type="term" value="P:signal transduction"/>
    <property type="evidence" value="ECO:0007669"/>
    <property type="project" value="TreeGrafter"/>
</dbReference>
<dbReference type="EMBL" id="LAZR01043400">
    <property type="protein sequence ID" value="KKL07167.1"/>
    <property type="molecule type" value="Genomic_DNA"/>
</dbReference>
<gene>
    <name evidence="4" type="ORF">LCGC14_2588720</name>
</gene>
<dbReference type="Pfam" id="PF00459">
    <property type="entry name" value="Inositol_P"/>
    <property type="match status" value="1"/>
</dbReference>
<dbReference type="GO" id="GO:0008934">
    <property type="term" value="F:inositol monophosphate 1-phosphatase activity"/>
    <property type="evidence" value="ECO:0007669"/>
    <property type="project" value="TreeGrafter"/>
</dbReference>
<protein>
    <recommendedName>
        <fullName evidence="5">3'(2'),5'-bisphosphate nucleotidase CysQ</fullName>
    </recommendedName>
</protein>
<comment type="caution">
    <text evidence="4">The sequence shown here is derived from an EMBL/GenBank/DDBJ whole genome shotgun (WGS) entry which is preliminary data.</text>
</comment>
<dbReference type="AlphaFoldDB" id="A0A0F9B058"/>
<sequence length="208" mass="22918">MEALLNDTIEITKAAGAVIMQYYKSSYDVKDKSRDNPVTDADYAADSLLRQRLTARLPKAGWLSEETIDQPDRLKKEKVWIVDPLDGTKEFISGVPEFAVSVALVECGQPILGVIYNPAADELFYGTRSGEIFFNGSRAQVTDRAQLEGALVDASRSECNRGEFDSFKKLVQIHIMGSTAYKLARVAAGLCDATWSRGPKNEWDVCAG</sequence>
<dbReference type="PROSITE" id="PS00629">
    <property type="entry name" value="IMP_1"/>
    <property type="match status" value="1"/>
</dbReference>
<reference evidence="4" key="1">
    <citation type="journal article" date="2015" name="Nature">
        <title>Complex archaea that bridge the gap between prokaryotes and eukaryotes.</title>
        <authorList>
            <person name="Spang A."/>
            <person name="Saw J.H."/>
            <person name="Jorgensen S.L."/>
            <person name="Zaremba-Niedzwiedzka K."/>
            <person name="Martijn J."/>
            <person name="Lind A.E."/>
            <person name="van Eijk R."/>
            <person name="Schleper C."/>
            <person name="Guy L."/>
            <person name="Ettema T.J."/>
        </authorList>
    </citation>
    <scope>NUCLEOTIDE SEQUENCE</scope>
</reference>
<name>A0A0F9B058_9ZZZZ</name>
<dbReference type="PANTHER" id="PTHR20854:SF4">
    <property type="entry name" value="INOSITOL-1-MONOPHOSPHATASE-RELATED"/>
    <property type="match status" value="1"/>
</dbReference>
<dbReference type="GO" id="GO:0006020">
    <property type="term" value="P:inositol metabolic process"/>
    <property type="evidence" value="ECO:0007669"/>
    <property type="project" value="TreeGrafter"/>
</dbReference>
<dbReference type="SUPFAM" id="SSF56655">
    <property type="entry name" value="Carbohydrate phosphatase"/>
    <property type="match status" value="1"/>
</dbReference>
<dbReference type="InterPro" id="IPR020583">
    <property type="entry name" value="Inositol_monoP_metal-BS"/>
</dbReference>
<dbReference type="InterPro" id="IPR000760">
    <property type="entry name" value="Inositol_monophosphatase-like"/>
</dbReference>